<keyword evidence="2" id="KW-1003">Cell membrane</keyword>
<feature type="transmembrane region" description="Helical" evidence="7">
    <location>
        <begin position="358"/>
        <end position="382"/>
    </location>
</feature>
<accession>A0A1K0IPA8</accession>
<evidence type="ECO:0000256" key="1">
    <source>
        <dbReference type="ARBA" id="ARBA00004651"/>
    </source>
</evidence>
<dbReference type="PANTHER" id="PTHR30572">
    <property type="entry name" value="MEMBRANE COMPONENT OF TRANSPORTER-RELATED"/>
    <property type="match status" value="1"/>
</dbReference>
<dbReference type="Pfam" id="PF12704">
    <property type="entry name" value="MacB_PCD"/>
    <property type="match status" value="1"/>
</dbReference>
<evidence type="ECO:0000256" key="4">
    <source>
        <dbReference type="ARBA" id="ARBA00022989"/>
    </source>
</evidence>
<evidence type="ECO:0000256" key="5">
    <source>
        <dbReference type="ARBA" id="ARBA00023136"/>
    </source>
</evidence>
<dbReference type="PANTHER" id="PTHR30572:SF4">
    <property type="entry name" value="ABC TRANSPORTER PERMEASE YTRF"/>
    <property type="match status" value="1"/>
</dbReference>
<evidence type="ECO:0000256" key="2">
    <source>
        <dbReference type="ARBA" id="ARBA00022475"/>
    </source>
</evidence>
<evidence type="ECO:0000259" key="9">
    <source>
        <dbReference type="Pfam" id="PF12704"/>
    </source>
</evidence>
<proteinExistence type="inferred from homology"/>
<feature type="domain" description="MacB-like periplasmic core" evidence="9">
    <location>
        <begin position="26"/>
        <end position="250"/>
    </location>
</feature>
<feature type="transmembrane region" description="Helical" evidence="7">
    <location>
        <begin position="278"/>
        <end position="299"/>
    </location>
</feature>
<feature type="transmembrane region" description="Helical" evidence="7">
    <location>
        <begin position="320"/>
        <end position="346"/>
    </location>
</feature>
<keyword evidence="4 7" id="KW-1133">Transmembrane helix</keyword>
<dbReference type="InterPro" id="IPR003838">
    <property type="entry name" value="ABC3_permease_C"/>
</dbReference>
<dbReference type="GO" id="GO:0022857">
    <property type="term" value="F:transmembrane transporter activity"/>
    <property type="evidence" value="ECO:0007669"/>
    <property type="project" value="TreeGrafter"/>
</dbReference>
<comment type="similarity">
    <text evidence="6">Belongs to the ABC-4 integral membrane protein family.</text>
</comment>
<evidence type="ECO:0000256" key="7">
    <source>
        <dbReference type="SAM" id="Phobius"/>
    </source>
</evidence>
<dbReference type="RefSeq" id="WP_340522345.1">
    <property type="nucleotide sequence ID" value="NZ_FMSH01000107.1"/>
</dbReference>
<keyword evidence="3 7" id="KW-0812">Transmembrane</keyword>
<gene>
    <name evidence="10" type="ORF">CNECB9_1950018</name>
</gene>
<dbReference type="AlphaFoldDB" id="A0A1K0IPA8"/>
<protein>
    <submittedName>
        <fullName evidence="10">Uncharacterized protein</fullName>
    </submittedName>
</protein>
<feature type="domain" description="ABC3 transporter permease C-terminal" evidence="8">
    <location>
        <begin position="280"/>
        <end position="392"/>
    </location>
</feature>
<dbReference type="InterPro" id="IPR050250">
    <property type="entry name" value="Macrolide_Exporter_MacB"/>
</dbReference>
<dbReference type="InterPro" id="IPR025857">
    <property type="entry name" value="MacB_PCD"/>
</dbReference>
<comment type="subcellular location">
    <subcellularLocation>
        <location evidence="1">Cell membrane</location>
        <topology evidence="1">Multi-pass membrane protein</topology>
    </subcellularLocation>
</comment>
<evidence type="ECO:0000259" key="8">
    <source>
        <dbReference type="Pfam" id="PF02687"/>
    </source>
</evidence>
<dbReference type="EMBL" id="FMSH01000107">
    <property type="protein sequence ID" value="SCU74678.1"/>
    <property type="molecule type" value="Genomic_DNA"/>
</dbReference>
<dbReference type="Pfam" id="PF02687">
    <property type="entry name" value="FtsX"/>
    <property type="match status" value="1"/>
</dbReference>
<evidence type="ECO:0000256" key="6">
    <source>
        <dbReference type="ARBA" id="ARBA00038076"/>
    </source>
</evidence>
<organism evidence="10">
    <name type="scientific">Cupriavidus necator</name>
    <name type="common">Alcaligenes eutrophus</name>
    <name type="synonym">Ralstonia eutropha</name>
    <dbReference type="NCBI Taxonomy" id="106590"/>
    <lineage>
        <taxon>Bacteria</taxon>
        <taxon>Pseudomonadati</taxon>
        <taxon>Pseudomonadota</taxon>
        <taxon>Betaproteobacteria</taxon>
        <taxon>Burkholderiales</taxon>
        <taxon>Burkholderiaceae</taxon>
        <taxon>Cupriavidus</taxon>
    </lineage>
</organism>
<evidence type="ECO:0000256" key="3">
    <source>
        <dbReference type="ARBA" id="ARBA00022692"/>
    </source>
</evidence>
<reference evidence="10" key="1">
    <citation type="submission" date="2016-09" db="EMBL/GenBank/DDBJ databases">
        <authorList>
            <person name="Capua I."/>
            <person name="De Benedictis P."/>
            <person name="Joannis T."/>
            <person name="Lombin L.H."/>
            <person name="Cattoli G."/>
        </authorList>
    </citation>
    <scope>NUCLEOTIDE SEQUENCE</scope>
    <source>
        <strain evidence="10">B9</strain>
    </source>
</reference>
<dbReference type="GO" id="GO:0005886">
    <property type="term" value="C:plasma membrane"/>
    <property type="evidence" value="ECO:0007669"/>
    <property type="project" value="UniProtKB-SubCell"/>
</dbReference>
<name>A0A1K0IPA8_CUPNE</name>
<keyword evidence="5 7" id="KW-0472">Membrane</keyword>
<evidence type="ECO:0000313" key="10">
    <source>
        <dbReference type="EMBL" id="SCU74678.1"/>
    </source>
</evidence>
<sequence length="399" mass="42108">MTGAMLRGLRNPFRSATRGVVVVSLLALVIGLLALMIQATLASRERIAAMDQRVRTLIELREAGAFGTGGFGGDHPVGEALGFNLDTLAKALRIPHARHLARVDEYVYHPDVDASRRNAYAMVIGLHPGAALRAIGEVDYENARIIAGRSLGPADAQARVAVVGRLYARQRLGIGEPSAAALGDRELVLNGQPFQVIGIYTTQNDFGDNHVFIPIEAFRATYRPGDKLSKIFVTVDSVAHVEPVVADLKAIPEVDVVTTPEAVSTARTTLGSLSVASAYAAIVLFAIGAVLIVFVLMLSTRERLREIGTLKAIGASNRELVIQFLAEAVTVSGLGGLGALAVAAALARVLSRAVGLPIAFDTTMIVLILAGSIAFAALGSLYPVAKGARLSPLEAIRRE</sequence>